<keyword evidence="1" id="KW-0732">Signal</keyword>
<accession>A0A932HWB8</accession>
<comment type="caution">
    <text evidence="2">The sequence shown here is derived from an EMBL/GenBank/DDBJ whole genome shotgun (WGS) entry which is preliminary data.</text>
</comment>
<dbReference type="AlphaFoldDB" id="A0A932HWB8"/>
<evidence type="ECO:0000313" key="3">
    <source>
        <dbReference type="Proteomes" id="UP000782312"/>
    </source>
</evidence>
<protein>
    <recommendedName>
        <fullName evidence="4">Lipoprotein</fullName>
    </recommendedName>
</protein>
<gene>
    <name evidence="2" type="ORF">HYZ11_03935</name>
</gene>
<evidence type="ECO:0000313" key="2">
    <source>
        <dbReference type="EMBL" id="MBI3126736.1"/>
    </source>
</evidence>
<feature type="chain" id="PRO_5038010689" description="Lipoprotein" evidence="1">
    <location>
        <begin position="25"/>
        <end position="150"/>
    </location>
</feature>
<feature type="signal peptide" evidence="1">
    <location>
        <begin position="1"/>
        <end position="24"/>
    </location>
</feature>
<dbReference type="Proteomes" id="UP000782312">
    <property type="component" value="Unassembled WGS sequence"/>
</dbReference>
<reference evidence="2" key="1">
    <citation type="submission" date="2020-07" db="EMBL/GenBank/DDBJ databases">
        <title>Huge and variable diversity of episymbiotic CPR bacteria and DPANN archaea in groundwater ecosystems.</title>
        <authorList>
            <person name="He C.Y."/>
            <person name="Keren R."/>
            <person name="Whittaker M."/>
            <person name="Farag I.F."/>
            <person name="Doudna J."/>
            <person name="Cate J.H.D."/>
            <person name="Banfield J.F."/>
        </authorList>
    </citation>
    <scope>NUCLEOTIDE SEQUENCE</scope>
    <source>
        <strain evidence="2">NC_groundwater_763_Ag_S-0.2um_68_21</strain>
    </source>
</reference>
<dbReference type="EMBL" id="JACPUR010000010">
    <property type="protein sequence ID" value="MBI3126736.1"/>
    <property type="molecule type" value="Genomic_DNA"/>
</dbReference>
<sequence>MQGVRRWAGFLVLLAALAPGCAVVESLEAGAPIRPVALSPLLDRPARLTVLHSPTPLDLYGNTVSAVLVHFEDQRLPLRSGNLRPAPPFRGTMREFLARAAMPRSFHLLEARGKGGRTLGYLLVREHGLENLFLDENEALIANAMPVKTP</sequence>
<evidence type="ECO:0000256" key="1">
    <source>
        <dbReference type="SAM" id="SignalP"/>
    </source>
</evidence>
<organism evidence="2 3">
    <name type="scientific">Tectimicrobiota bacterium</name>
    <dbReference type="NCBI Taxonomy" id="2528274"/>
    <lineage>
        <taxon>Bacteria</taxon>
        <taxon>Pseudomonadati</taxon>
        <taxon>Nitrospinota/Tectimicrobiota group</taxon>
        <taxon>Candidatus Tectimicrobiota</taxon>
    </lineage>
</organism>
<proteinExistence type="predicted"/>
<name>A0A932HWB8_UNCTE</name>
<evidence type="ECO:0008006" key="4">
    <source>
        <dbReference type="Google" id="ProtNLM"/>
    </source>
</evidence>